<feature type="compositionally biased region" description="Polar residues" evidence="1">
    <location>
        <begin position="891"/>
        <end position="905"/>
    </location>
</feature>
<sequence>MSPADLKINTDLAPRPRRSRSVSSDRPSLGGSGGLLSPPIIVSPDPAFIAAASASQIVTTGLESWARTCGDQPAREPAAQTGWIAPPALSRINQFLDYVLFNVLSASRSTALAALRPAVVEVLKPKLAQEAIAGADQELHEYLGGGGGGGAQQEEEEEEEETRRAIPTELEPDGSWDVDLVWRRTRLRCMVYSSLGDMEEEDEDFYMERELMNDSPGSSHRDLYSPGVVSPAVAIFLTSILEHMGERVLAVAGQAASHRLSTKRAHAAEDGSHPPAEMAERVVVEDTDMERVALDRTLGRLWRGWKKRVRSSPTSAAMAPRSCGREPTRHARRAGSRAPAGGSDESSREPAAAATWAAHESAARIPLPLNDHDIREIEIPGLARQSDDGESSASEDEATQLPRRPQSMMHLLPAGHRRPAAPPARRERPAPAASGGRDRAHSFPSALPLPRPSAKRQQPPRAEWVAGADLATHPTAAPGETAEVSAAAAPGITAAGPAPATTAGGRAGVTTGVAARGAPASAGSLAAAEGQAPRTSSAEGDDHEGEDFLEEPQIMTSSRVPIFGGVSADDGRGTVSRRSSDRSPSNHSLRVIELTRSRNGATDGADHGVARPILVSRSGSVSSPVWAEVAPRLGSPVSRAPTASPIPRQGSSASSRRRARNSSGDSISEVDEKQRADLDPATPSRADDTVDQDPVDQDPVPAVQTPSSFYDEAPTFFGLAPAPVSRAARGVAGAPLIEEPDPPRCPAPTDGSHPAANTRAPPLTPLRDLVEGARDTLERGSPRVQSAGAGGAGDQAPSQHSPSLSTSTTPYYRLAAPVDPQAPSRESPGLRPFSPRTGAAESTTKGQRALHTSGSWSSSSSQKVRAVRTSNESVARSVDPKGQSFEDLMRSDQTIQYTLTSQNMQDIEASPDSPRYNTPRANHGERTPIHHSNSSSLGSFTKVTGLKSSPQSSKSVGLFEPLSRPQFGNAGSRLRPKAPRARDARVDRDSISDFAEFIRSTGPANSYETAPTRPPAMNRSANGAPRNLSVSSSPRAGGPAASGPKRAASSAGRSRLQARDAVVPRDDSVSDLIDFVRSGPQLERQDHRIPRTVAPFRSTMDSDQMAGAIGGRAIDASLSDLHFSQAAFADGPDLRTSKGTSLTGSVNSQSALLGSSRKPPTPKSQNTCEEQDVMPKRKTRRIRDPYAVDYSGEEDEDSPPARPQPIKEESLADFLRNVPPPPAPVSGSASEPGSSKIKKKPSSTSLMARFGRNGSASGPSGPPTPPAHSRSTEPPKTRTAASHTPIAAKYSITPYQKPRNPNYAAQPDLAGRTNSRVAQKSYQPREAAYTARSQTSDLASFLLSSEPPSSGQTQPQASAPALQKDETSAFLRIFGRKKAH</sequence>
<gene>
    <name evidence="2" type="ORF">QTJ16_003527</name>
</gene>
<feature type="region of interest" description="Disordered" evidence="1">
    <location>
        <begin position="140"/>
        <end position="170"/>
    </location>
</feature>
<feature type="compositionally biased region" description="Low complexity" evidence="1">
    <location>
        <begin position="797"/>
        <end position="810"/>
    </location>
</feature>
<feature type="region of interest" description="Disordered" evidence="1">
    <location>
        <begin position="1128"/>
        <end position="1380"/>
    </location>
</feature>
<feature type="region of interest" description="Disordered" evidence="1">
    <location>
        <begin position="520"/>
        <end position="607"/>
    </location>
</feature>
<feature type="compositionally biased region" description="Polar residues" evidence="1">
    <location>
        <begin position="1331"/>
        <end position="1357"/>
    </location>
</feature>
<feature type="compositionally biased region" description="Polar residues" evidence="1">
    <location>
        <begin position="930"/>
        <end position="955"/>
    </location>
</feature>
<dbReference type="EMBL" id="JAUBYV010000004">
    <property type="protein sequence ID" value="KAK2627561.1"/>
    <property type="molecule type" value="Genomic_DNA"/>
</dbReference>
<feature type="compositionally biased region" description="Low complexity" evidence="1">
    <location>
        <begin position="520"/>
        <end position="532"/>
    </location>
</feature>
<proteinExistence type="predicted"/>
<feature type="region of interest" description="Disordered" evidence="1">
    <location>
        <begin position="309"/>
        <end position="359"/>
    </location>
</feature>
<feature type="compositionally biased region" description="Polar residues" evidence="1">
    <location>
        <begin position="840"/>
        <end position="852"/>
    </location>
</feature>
<feature type="compositionally biased region" description="Low complexity" evidence="1">
    <location>
        <begin position="697"/>
        <end position="706"/>
    </location>
</feature>
<feature type="compositionally biased region" description="Polar residues" evidence="1">
    <location>
        <begin position="1312"/>
        <end position="1322"/>
    </location>
</feature>
<feature type="compositionally biased region" description="Low complexity" evidence="1">
    <location>
        <begin position="21"/>
        <end position="37"/>
    </location>
</feature>
<feature type="compositionally biased region" description="Basic and acidic residues" evidence="1">
    <location>
        <begin position="768"/>
        <end position="781"/>
    </location>
</feature>
<evidence type="ECO:0000313" key="3">
    <source>
        <dbReference type="Proteomes" id="UP001285354"/>
    </source>
</evidence>
<feature type="compositionally biased region" description="Low complexity" evidence="1">
    <location>
        <begin position="1225"/>
        <end position="1235"/>
    </location>
</feature>
<accession>A0AAD9T1C0</accession>
<feature type="compositionally biased region" description="Acidic residues" evidence="1">
    <location>
        <begin position="388"/>
        <end position="398"/>
    </location>
</feature>
<feature type="compositionally biased region" description="Low complexity" evidence="1">
    <location>
        <begin position="1031"/>
        <end position="1055"/>
    </location>
</feature>
<feature type="compositionally biased region" description="Acidic residues" evidence="1">
    <location>
        <begin position="539"/>
        <end position="550"/>
    </location>
</feature>
<feature type="region of interest" description="Disordered" evidence="1">
    <location>
        <begin position="382"/>
        <end position="462"/>
    </location>
</feature>
<reference evidence="2" key="1">
    <citation type="submission" date="2023-06" db="EMBL/GenBank/DDBJ databases">
        <title>Draft genome of Marssonina rosae.</title>
        <authorList>
            <person name="Cheng Q."/>
        </authorList>
    </citation>
    <scope>NUCLEOTIDE SEQUENCE</scope>
    <source>
        <strain evidence="2">R4</strain>
    </source>
</reference>
<name>A0AAD9T1C0_9HELO</name>
<feature type="compositionally biased region" description="Basic and acidic residues" evidence="1">
    <location>
        <begin position="980"/>
        <end position="991"/>
    </location>
</feature>
<evidence type="ECO:0008006" key="4">
    <source>
        <dbReference type="Google" id="ProtNLM"/>
    </source>
</evidence>
<feature type="region of interest" description="Disordered" evidence="1">
    <location>
        <begin position="632"/>
        <end position="715"/>
    </location>
</feature>
<feature type="compositionally biased region" description="Polar residues" evidence="1">
    <location>
        <begin position="1137"/>
        <end position="1153"/>
    </location>
</feature>
<evidence type="ECO:0000313" key="2">
    <source>
        <dbReference type="EMBL" id="KAK2627561.1"/>
    </source>
</evidence>
<feature type="region of interest" description="Disordered" evidence="1">
    <location>
        <begin position="1"/>
        <end position="37"/>
    </location>
</feature>
<organism evidence="2 3">
    <name type="scientific">Diplocarpon rosae</name>
    <dbReference type="NCBI Taxonomy" id="946125"/>
    <lineage>
        <taxon>Eukaryota</taxon>
        <taxon>Fungi</taxon>
        <taxon>Dikarya</taxon>
        <taxon>Ascomycota</taxon>
        <taxon>Pezizomycotina</taxon>
        <taxon>Leotiomycetes</taxon>
        <taxon>Helotiales</taxon>
        <taxon>Drepanopezizaceae</taxon>
        <taxon>Diplocarpon</taxon>
    </lineage>
</organism>
<protein>
    <recommendedName>
        <fullName evidence="4">Flo11</fullName>
    </recommendedName>
</protein>
<comment type="caution">
    <text evidence="2">The sequence shown here is derived from an EMBL/GenBank/DDBJ whole genome shotgun (WGS) entry which is preliminary data.</text>
</comment>
<feature type="region of interest" description="Disordered" evidence="1">
    <location>
        <begin position="731"/>
        <end position="1100"/>
    </location>
</feature>
<keyword evidence="3" id="KW-1185">Reference proteome</keyword>
<dbReference type="Proteomes" id="UP001285354">
    <property type="component" value="Unassembled WGS sequence"/>
</dbReference>
<evidence type="ECO:0000256" key="1">
    <source>
        <dbReference type="SAM" id="MobiDB-lite"/>
    </source>
</evidence>